<evidence type="ECO:0000256" key="2">
    <source>
        <dbReference type="ARBA" id="ARBA00007776"/>
    </source>
</evidence>
<evidence type="ECO:0000256" key="3">
    <source>
        <dbReference type="ARBA" id="ARBA00022475"/>
    </source>
</evidence>
<dbReference type="InterPro" id="IPR007227">
    <property type="entry name" value="Cell_shape_determining_MreD"/>
</dbReference>
<keyword evidence="5" id="KW-0133">Cell shape</keyword>
<evidence type="ECO:0000313" key="9">
    <source>
        <dbReference type="EMBL" id="MCR8875046.1"/>
    </source>
</evidence>
<evidence type="ECO:0000313" key="10">
    <source>
        <dbReference type="Proteomes" id="UP001204579"/>
    </source>
</evidence>
<comment type="caution">
    <text evidence="9">The sequence shown here is derived from an EMBL/GenBank/DDBJ whole genome shotgun (WGS) entry which is preliminary data.</text>
</comment>
<dbReference type="GO" id="GO:0008360">
    <property type="term" value="P:regulation of cell shape"/>
    <property type="evidence" value="ECO:0007669"/>
    <property type="project" value="UniProtKB-KW"/>
</dbReference>
<feature type="transmembrane region" description="Helical" evidence="8">
    <location>
        <begin position="51"/>
        <end position="83"/>
    </location>
</feature>
<feature type="transmembrane region" description="Helical" evidence="8">
    <location>
        <begin position="141"/>
        <end position="162"/>
    </location>
</feature>
<dbReference type="RefSeq" id="WP_025892920.1">
    <property type="nucleotide sequence ID" value="NZ_CALULB010000018.1"/>
</dbReference>
<evidence type="ECO:0000256" key="6">
    <source>
        <dbReference type="ARBA" id="ARBA00022989"/>
    </source>
</evidence>
<reference evidence="9 10" key="1">
    <citation type="submission" date="2022-08" db="EMBL/GenBank/DDBJ databases">
        <authorList>
            <person name="Zeman M."/>
            <person name="Kubasova T."/>
        </authorList>
    </citation>
    <scope>NUCLEOTIDE SEQUENCE [LARGE SCALE GENOMIC DNA]</scope>
    <source>
        <strain evidence="9 10">ET62</strain>
    </source>
</reference>
<evidence type="ECO:0000256" key="8">
    <source>
        <dbReference type="SAM" id="Phobius"/>
    </source>
</evidence>
<dbReference type="NCBIfam" id="TIGR03426">
    <property type="entry name" value="shape_MreD"/>
    <property type="match status" value="1"/>
</dbReference>
<dbReference type="AlphaFoldDB" id="A0AAW5N2C8"/>
<comment type="subcellular location">
    <subcellularLocation>
        <location evidence="1">Cell membrane</location>
        <topology evidence="1">Multi-pass membrane protein</topology>
    </subcellularLocation>
</comment>
<dbReference type="GeneID" id="82444387"/>
<accession>A0AAW5N2C8</accession>
<name>A0AAW5N2C8_9BACT</name>
<sequence>MMIFLQRIKWFVILLLVQVLVLNHVHIYQYATPLLYIYFILKLNSQVNRKVLMGWAFALGLSIDIFSNTPGLNAAAATFLAFVRPPLLFAQTQRDPTENFEPGIAVMGFSSFFRYALVCTLLFSIVLNLLDAFSFFNVKTLLIKMSTDALVTLVCILCLDAMRRKK</sequence>
<dbReference type="GO" id="GO:0005886">
    <property type="term" value="C:plasma membrane"/>
    <property type="evidence" value="ECO:0007669"/>
    <property type="project" value="UniProtKB-SubCell"/>
</dbReference>
<keyword evidence="4 8" id="KW-0812">Transmembrane</keyword>
<feature type="transmembrane region" description="Helical" evidence="8">
    <location>
        <begin position="104"/>
        <end position="129"/>
    </location>
</feature>
<protein>
    <submittedName>
        <fullName evidence="9">Rod shape-determining protein MreD</fullName>
    </submittedName>
</protein>
<keyword evidence="3" id="KW-1003">Cell membrane</keyword>
<keyword evidence="10" id="KW-1185">Reference proteome</keyword>
<comment type="similarity">
    <text evidence="2">Belongs to the MreD family.</text>
</comment>
<organism evidence="9 10">
    <name type="scientific">Phocaeicola barnesiae</name>
    <dbReference type="NCBI Taxonomy" id="376804"/>
    <lineage>
        <taxon>Bacteria</taxon>
        <taxon>Pseudomonadati</taxon>
        <taxon>Bacteroidota</taxon>
        <taxon>Bacteroidia</taxon>
        <taxon>Bacteroidales</taxon>
        <taxon>Bacteroidaceae</taxon>
        <taxon>Phocaeicola</taxon>
    </lineage>
</organism>
<keyword evidence="6 8" id="KW-1133">Transmembrane helix</keyword>
<dbReference type="EMBL" id="JANRHJ010000018">
    <property type="protein sequence ID" value="MCR8875046.1"/>
    <property type="molecule type" value="Genomic_DNA"/>
</dbReference>
<proteinExistence type="inferred from homology"/>
<gene>
    <name evidence="9" type="primary">mreD</name>
    <name evidence="9" type="ORF">NW209_13665</name>
</gene>
<evidence type="ECO:0000256" key="7">
    <source>
        <dbReference type="ARBA" id="ARBA00023136"/>
    </source>
</evidence>
<evidence type="ECO:0000256" key="1">
    <source>
        <dbReference type="ARBA" id="ARBA00004651"/>
    </source>
</evidence>
<keyword evidence="7 8" id="KW-0472">Membrane</keyword>
<evidence type="ECO:0000256" key="5">
    <source>
        <dbReference type="ARBA" id="ARBA00022960"/>
    </source>
</evidence>
<dbReference type="Proteomes" id="UP001204579">
    <property type="component" value="Unassembled WGS sequence"/>
</dbReference>
<evidence type="ECO:0000256" key="4">
    <source>
        <dbReference type="ARBA" id="ARBA00022692"/>
    </source>
</evidence>